<evidence type="ECO:0000259" key="1">
    <source>
        <dbReference type="Pfam" id="PF20274"/>
    </source>
</evidence>
<sequence length="71" mass="8098">MSYISFDHDLGIGKNGYDAAKILVETDMSCDGKYLSEDFDFYVHSQNPIGKKNIETFMNGYLNFKKSGEMK</sequence>
<proteinExistence type="predicted"/>
<organism evidence="2">
    <name type="scientific">Rhizobium phage LG08</name>
    <dbReference type="NCBI Taxonomy" id="3129229"/>
    <lineage>
        <taxon>Viruses</taxon>
        <taxon>Duplodnaviria</taxon>
        <taxon>Heunggongvirae</taxon>
        <taxon>Uroviricota</taxon>
        <taxon>Caudoviricetes</taxon>
    </lineage>
</organism>
<dbReference type="Pfam" id="PF20274">
    <property type="entry name" value="cREC_REC"/>
    <property type="match status" value="1"/>
</dbReference>
<accession>A0AAU8HY45</accession>
<reference evidence="2" key="1">
    <citation type="submission" date="2024-03" db="EMBL/GenBank/DDBJ databases">
        <authorList>
            <person name="Chantapakul B."/>
            <person name="Wang S."/>
        </authorList>
    </citation>
    <scope>NUCLEOTIDE SEQUENCE</scope>
</reference>
<dbReference type="EMBL" id="PP429226">
    <property type="protein sequence ID" value="XCI77365.1"/>
    <property type="molecule type" value="Genomic_DNA"/>
</dbReference>
<dbReference type="InterPro" id="IPR046909">
    <property type="entry name" value="cREC_REC"/>
</dbReference>
<name>A0AAU8HY45_9CAUD</name>
<evidence type="ECO:0000313" key="2">
    <source>
        <dbReference type="EMBL" id="XCI77365.1"/>
    </source>
</evidence>
<feature type="domain" description="Cyclic-phosphate processing Receiver" evidence="1">
    <location>
        <begin position="2"/>
        <end position="59"/>
    </location>
</feature>
<protein>
    <recommendedName>
        <fullName evidence="1">Cyclic-phosphate processing Receiver domain-containing protein</fullName>
    </recommendedName>
</protein>
<gene>
    <name evidence="2" type="ORF">LDCGVIBL_CDS0007</name>
</gene>